<organism evidence="10">
    <name type="scientific">Drosophila rhopaloa</name>
    <name type="common">Fruit fly</name>
    <dbReference type="NCBI Taxonomy" id="1041015"/>
    <lineage>
        <taxon>Eukaryota</taxon>
        <taxon>Metazoa</taxon>
        <taxon>Ecdysozoa</taxon>
        <taxon>Arthropoda</taxon>
        <taxon>Hexapoda</taxon>
        <taxon>Insecta</taxon>
        <taxon>Pterygota</taxon>
        <taxon>Neoptera</taxon>
        <taxon>Endopterygota</taxon>
        <taxon>Diptera</taxon>
        <taxon>Brachycera</taxon>
        <taxon>Muscomorpha</taxon>
        <taxon>Ephydroidea</taxon>
        <taxon>Drosophilidae</taxon>
        <taxon>Drosophila</taxon>
        <taxon>Sophophora</taxon>
    </lineage>
</organism>
<evidence type="ECO:0000256" key="5">
    <source>
        <dbReference type="ARBA" id="ARBA00023273"/>
    </source>
</evidence>
<evidence type="ECO:0000256" key="1">
    <source>
        <dbReference type="ARBA" id="ARBA00004138"/>
    </source>
</evidence>
<dbReference type="Pfam" id="PF13864">
    <property type="entry name" value="Enkurin"/>
    <property type="match status" value="1"/>
</dbReference>
<evidence type="ECO:0000313" key="9">
    <source>
        <dbReference type="Proteomes" id="UP001652680"/>
    </source>
</evidence>
<evidence type="ECO:0000259" key="7">
    <source>
        <dbReference type="PROSITE" id="PS51665"/>
    </source>
</evidence>
<dbReference type="InterPro" id="IPR052102">
    <property type="entry name" value="Enkurin_domain-protein"/>
</dbReference>
<evidence type="ECO:0000256" key="4">
    <source>
        <dbReference type="ARBA" id="ARBA00023212"/>
    </source>
</evidence>
<evidence type="ECO:0000256" key="6">
    <source>
        <dbReference type="SAM" id="MobiDB-lite"/>
    </source>
</evidence>
<dbReference type="GeneID" id="108038183"/>
<keyword evidence="4" id="KW-0206">Cytoskeleton</keyword>
<gene>
    <name evidence="10" type="primary">LOC108038183</name>
    <name evidence="8" type="synonym">108038183</name>
</gene>
<feature type="domain" description="Enkurin" evidence="7">
    <location>
        <begin position="209"/>
        <end position="304"/>
    </location>
</feature>
<dbReference type="GO" id="GO:0005879">
    <property type="term" value="C:axonemal microtubule"/>
    <property type="evidence" value="ECO:0007669"/>
    <property type="project" value="TreeGrafter"/>
</dbReference>
<dbReference type="PROSITE" id="PS51665">
    <property type="entry name" value="ENKURIN"/>
    <property type="match status" value="1"/>
</dbReference>
<reference evidence="10" key="2">
    <citation type="submission" date="2025-04" db="UniProtKB">
        <authorList>
            <consortium name="RefSeq"/>
        </authorList>
    </citation>
    <scope>IDENTIFICATION</scope>
</reference>
<name>A0A6P4DXJ8_DRORH</name>
<keyword evidence="3" id="KW-0963">Cytoplasm</keyword>
<dbReference type="OrthoDB" id="2123594at2759"/>
<feature type="compositionally biased region" description="Pro residues" evidence="6">
    <location>
        <begin position="114"/>
        <end position="123"/>
    </location>
</feature>
<accession>A0A6P4DXJ8</accession>
<dbReference type="EnsemblMetazoa" id="XM_017114931.1">
    <property type="protein sequence ID" value="XP_016970420.1"/>
    <property type="gene ID" value="LOC108038183"/>
</dbReference>
<evidence type="ECO:0000313" key="8">
    <source>
        <dbReference type="EnsemblMetazoa" id="XP_016970420.1"/>
    </source>
</evidence>
<reference evidence="8" key="3">
    <citation type="submission" date="2025-05" db="UniProtKB">
        <authorList>
            <consortium name="EnsemblMetazoa"/>
        </authorList>
    </citation>
    <scope>IDENTIFICATION</scope>
</reference>
<dbReference type="GO" id="GO:0005516">
    <property type="term" value="F:calmodulin binding"/>
    <property type="evidence" value="ECO:0007669"/>
    <property type="project" value="TreeGrafter"/>
</dbReference>
<dbReference type="Proteomes" id="UP001652680">
    <property type="component" value="Unassembled WGS sequence"/>
</dbReference>
<evidence type="ECO:0000256" key="3">
    <source>
        <dbReference type="ARBA" id="ARBA00022490"/>
    </source>
</evidence>
<dbReference type="GO" id="GO:0001669">
    <property type="term" value="C:acrosomal vesicle"/>
    <property type="evidence" value="ECO:0007669"/>
    <property type="project" value="TreeGrafter"/>
</dbReference>
<dbReference type="OMA" id="EMPGMRV"/>
<feature type="region of interest" description="Disordered" evidence="6">
    <location>
        <begin position="110"/>
        <end position="129"/>
    </location>
</feature>
<keyword evidence="9" id="KW-1185">Reference proteome</keyword>
<dbReference type="AlphaFoldDB" id="A0A6P4DXJ8"/>
<dbReference type="RefSeq" id="XP_016970420.1">
    <property type="nucleotide sequence ID" value="XM_017114931.1"/>
</dbReference>
<evidence type="ECO:0000256" key="2">
    <source>
        <dbReference type="ARBA" id="ARBA00004245"/>
    </source>
</evidence>
<dbReference type="PANTHER" id="PTHR21490:SF0">
    <property type="entry name" value="ENKURIN"/>
    <property type="match status" value="1"/>
</dbReference>
<reference evidence="9" key="1">
    <citation type="journal article" date="2021" name="Elife">
        <title>Highly contiguous assemblies of 101 drosophilid genomes.</title>
        <authorList>
            <person name="Kim B.Y."/>
            <person name="Wang J.R."/>
            <person name="Miller D.E."/>
            <person name="Barmina O."/>
            <person name="Delaney E."/>
            <person name="Thompson A."/>
            <person name="Comeault A.A."/>
            <person name="Peede D."/>
            <person name="D'Agostino E.R."/>
            <person name="Pelaez J."/>
            <person name="Aguilar J.M."/>
            <person name="Haji D."/>
            <person name="Matsunaga T."/>
            <person name="Armstrong E.E."/>
            <person name="Zych M."/>
            <person name="Ogawa Y."/>
            <person name="Stamenkovic-Radak M."/>
            <person name="Jelic M."/>
            <person name="Veselinovic M.S."/>
            <person name="Tanaskovic M."/>
            <person name="Eric P."/>
            <person name="Gao J.J."/>
            <person name="Katoh T.K."/>
            <person name="Toda M.J."/>
            <person name="Watabe H."/>
            <person name="Watada M."/>
            <person name="Davis J.S."/>
            <person name="Moyle L.C."/>
            <person name="Manoli G."/>
            <person name="Bertolini E."/>
            <person name="Kostal V."/>
            <person name="Hawley R.S."/>
            <person name="Takahashi A."/>
            <person name="Jones C.D."/>
            <person name="Price D.K."/>
            <person name="Whiteman N."/>
            <person name="Kopp A."/>
            <person name="Matute D.R."/>
            <person name="Petrov D.A."/>
        </authorList>
    </citation>
    <scope>NUCLEOTIDE SEQUENCE [LARGE SCALE GENOMIC DNA]</scope>
</reference>
<sequence length="307" mass="34946">MSLVYITHHDENILGCEHEFERAVGPKESIFVYKNPIVERAAKYARDLRERFNVEDKKLSVILQNDGTRVLTEAKKSLHRTMGCAHTPIDPPCAFLRKNQGIKWRRENTHKCPKMPPMPPLPPAGSGGHKPTMAPNFIKRNKMCARETIPCPPPPRYVDTPGGTRHNLLNSGLVPQFICRKDFGKVPVYLKKTKRMLADMNAVCAKEQARLLELCRGIKGFTRASVDLGGPPEMPGMRVMNQPERNEILEGLRMSLTEMTKQYQSMSLLIDSIAKRQRKSKLESDLRQVEQDILLIETTPIIYVSEY</sequence>
<keyword evidence="5" id="KW-0966">Cell projection</keyword>
<comment type="subcellular location">
    <subcellularLocation>
        <location evidence="1">Cell projection</location>
        <location evidence="1">Cilium</location>
    </subcellularLocation>
    <subcellularLocation>
        <location evidence="2">Cytoplasm</location>
        <location evidence="2">Cytoskeleton</location>
    </subcellularLocation>
</comment>
<protein>
    <submittedName>
        <fullName evidence="10">Enkurin</fullName>
    </submittedName>
</protein>
<dbReference type="PANTHER" id="PTHR21490">
    <property type="entry name" value="ENKURIN-RELATED"/>
    <property type="match status" value="1"/>
</dbReference>
<proteinExistence type="predicted"/>
<evidence type="ECO:0000313" key="10">
    <source>
        <dbReference type="RefSeq" id="XP_016970420.1"/>
    </source>
</evidence>
<dbReference type="InterPro" id="IPR027012">
    <property type="entry name" value="Enkurin_dom"/>
</dbReference>